<feature type="domain" description="Translocation and assembly module TamB C-terminal" evidence="6">
    <location>
        <begin position="978"/>
        <end position="1339"/>
    </location>
</feature>
<evidence type="ECO:0000256" key="5">
    <source>
        <dbReference type="SAM" id="MobiDB-lite"/>
    </source>
</evidence>
<evidence type="ECO:0000256" key="1">
    <source>
        <dbReference type="ARBA" id="ARBA00004167"/>
    </source>
</evidence>
<dbReference type="PANTHER" id="PTHR36985">
    <property type="entry name" value="TRANSLOCATION AND ASSEMBLY MODULE SUBUNIT TAMB"/>
    <property type="match status" value="1"/>
</dbReference>
<dbReference type="Proteomes" id="UP000727907">
    <property type="component" value="Unassembled WGS sequence"/>
</dbReference>
<reference evidence="7 8" key="1">
    <citation type="submission" date="2021-06" db="EMBL/GenBank/DDBJ databases">
        <authorList>
            <person name="Lee D.H."/>
        </authorList>
    </citation>
    <scope>NUCLEOTIDE SEQUENCE [LARGE SCALE GENOMIC DNA]</scope>
    <source>
        <strain evidence="7 8">MMS21-HV4-11</strain>
    </source>
</reference>
<comment type="caution">
    <text evidence="7">The sequence shown here is derived from an EMBL/GenBank/DDBJ whole genome shotgun (WGS) entry which is preliminary data.</text>
</comment>
<evidence type="ECO:0000259" key="6">
    <source>
        <dbReference type="Pfam" id="PF04357"/>
    </source>
</evidence>
<keyword evidence="3" id="KW-1133">Transmembrane helix</keyword>
<dbReference type="PANTHER" id="PTHR36985:SF1">
    <property type="entry name" value="TRANSLOCATION AND ASSEMBLY MODULE SUBUNIT TAMB"/>
    <property type="match status" value="1"/>
</dbReference>
<evidence type="ECO:0000256" key="2">
    <source>
        <dbReference type="ARBA" id="ARBA00022692"/>
    </source>
</evidence>
<evidence type="ECO:0000313" key="8">
    <source>
        <dbReference type="Proteomes" id="UP000727907"/>
    </source>
</evidence>
<dbReference type="RefSeq" id="WP_216961524.1">
    <property type="nucleotide sequence ID" value="NZ_JAHOPB010000001.1"/>
</dbReference>
<comment type="subcellular location">
    <subcellularLocation>
        <location evidence="1">Membrane</location>
        <topology evidence="1">Single-pass membrane protein</topology>
    </subcellularLocation>
</comment>
<organism evidence="7 8">
    <name type="scientific">Reyranella humidisoli</name>
    <dbReference type="NCBI Taxonomy" id="2849149"/>
    <lineage>
        <taxon>Bacteria</taxon>
        <taxon>Pseudomonadati</taxon>
        <taxon>Pseudomonadota</taxon>
        <taxon>Alphaproteobacteria</taxon>
        <taxon>Hyphomicrobiales</taxon>
        <taxon>Reyranellaceae</taxon>
        <taxon>Reyranella</taxon>
    </lineage>
</organism>
<gene>
    <name evidence="7" type="ORF">KQ910_14545</name>
</gene>
<evidence type="ECO:0000256" key="4">
    <source>
        <dbReference type="ARBA" id="ARBA00023136"/>
    </source>
</evidence>
<keyword evidence="4" id="KW-0472">Membrane</keyword>
<keyword evidence="8" id="KW-1185">Reference proteome</keyword>
<proteinExistence type="predicted"/>
<dbReference type="Pfam" id="PF04357">
    <property type="entry name" value="TamB"/>
    <property type="match status" value="1"/>
</dbReference>
<evidence type="ECO:0000256" key="3">
    <source>
        <dbReference type="ARBA" id="ARBA00022989"/>
    </source>
</evidence>
<feature type="region of interest" description="Disordered" evidence="5">
    <location>
        <begin position="1071"/>
        <end position="1095"/>
    </location>
</feature>
<evidence type="ECO:0000313" key="7">
    <source>
        <dbReference type="EMBL" id="MBU8874993.1"/>
    </source>
</evidence>
<keyword evidence="2" id="KW-0812">Transmembrane</keyword>
<name>A0ABS6IL27_9HYPH</name>
<dbReference type="InterPro" id="IPR007452">
    <property type="entry name" value="TamB_C"/>
</dbReference>
<dbReference type="EMBL" id="JAHOPB010000001">
    <property type="protein sequence ID" value="MBU8874993.1"/>
    <property type="molecule type" value="Genomic_DNA"/>
</dbReference>
<sequence>MRALRIGSYIFVALVAVLGLAFVGVQTAPGKRLLASAISSAASSPDQKIRITGIDGFVPTDLRVAQIEIADRTGPWLQVENAQLTWSFGSLLRRNLRVEILSASRIGVLRPPQEEQTAATPGGSGGVRLPFDIDLQALQVDDLHLAAALGGIDSHWKITGNAAVARDLGEIRARLGADRLEGPNGRLTADLRVDRSPRKIAADITLDEDPGGMVAALMQRPDLPEISLKLSAQGDQQDGTAELTAKAGDGATAKGTLRWLQDGNDTSFQSALEAGPVDVRPQGVAWKGLSLKADGKLTGGIRVKGKVEELKLATLDPRLPQPGTVTLDANVAGVTGDKITVRSFDVSLPLARIRGDGDYVPSTDKGEVRATVDLPSLEPLSAMAGRALMGKAQVQVNAGIDKGNLTASWQGRADDFGTPDVPSGLVAALSLAGNATLTADGAWTMRDVRLGSDSGTLTVSGRGREQAGTLDLVLDLPRLAAFRADVGGAATVNATVGFGGPETSLKLKAETRDVTYRAPGQAIASRRLVLDTTVSLSADGKLGGTVQAEGDVQNQPLTLNGRFAHDATAGLSVPSFQGRWSSAVLDIANLVVSSARTTGHARLTVSQLRDIEALKTFGLEGSLVADVTADPSAPAGRLDIFVKGSDLVGQGVGAGTLDLSGRVDDPAGRAAADLTLAATRLRGAGGLSALKATARGDRQSGIDVTLQGSGAELSADLAARIEFAAEEIRIGLSKFTGRYLNIPIGLNAPTKVVVAGARIVIDPTNLRVGAGRVAVRGALDPAASDLQVEIAGLPLALVDTFAPGTGLEGTLQSKARVTGAMAAPRVEASYAATGIRVRRPDAALIPALSLQGTATMVGQQVSLDARVAAAGNTNLSIKGTATLPRGAGPVAAKIALGGAIDIAPFAPLLGNDIRNVTGRLRPNLSLSVDGKQISGTGVVDFEGGAVAMPESGLRLANGQGRFDLQGDALQIQRLTFQAGTGTVTGSGSMRFDAERGLVLDVGLATQRALLVSRPDLVATVSSTLRITGATSSGIEISGPVTIDRAEISVGGGETASFPTIEVREINKPGAAIAANQPTPARRPSRKPPPSPDATPIKLALDVRAPQAVFVRGRGLDAEMSGQLTVSGSPAAPAVIGGFTMRRGTFSLGSRRLTFSKGIVTLDNLDTIDPRLDFLATTSAQSSTIGVAITGTSREPRIEITSTPSMPPDEAMALLIFGKPASQLGASELVQVAQAMAELAGQSPGEGVLSRLRKGLGLDQLSIGSSGSRGSEPSGSSANGVSLEAGRYVAPGVYVGARQGAAGNSSRGVVQLDVFDNIKVEGDIGANSTGRVGVKAEWDY</sequence>
<protein>
    <submittedName>
        <fullName evidence="7">Translocation/assembly module TamB domain-containing protein</fullName>
    </submittedName>
</protein>
<accession>A0ABS6IL27</accession>